<evidence type="ECO:0000313" key="12">
    <source>
        <dbReference type="EMBL" id="KLJ12378.1"/>
    </source>
</evidence>
<comment type="function">
    <text evidence="9">Transcription factor that specifically regulates the neosartoricin B biosynthesis gene cluster.</text>
</comment>
<dbReference type="Pfam" id="PF00172">
    <property type="entry name" value="Zn_clus"/>
    <property type="match status" value="1"/>
</dbReference>
<dbReference type="InterPro" id="IPR050613">
    <property type="entry name" value="Sec_Metabolite_Reg"/>
</dbReference>
<evidence type="ECO:0000256" key="9">
    <source>
        <dbReference type="ARBA" id="ARBA00045154"/>
    </source>
</evidence>
<dbReference type="AlphaFoldDB" id="A0A0H1BMP1"/>
<gene>
    <name evidence="12" type="ORF">EMPG_09543</name>
</gene>
<accession>A0A0H1BMP1</accession>
<comment type="subcellular location">
    <subcellularLocation>
        <location evidence="1">Nucleus</location>
    </subcellularLocation>
</comment>
<dbReference type="SMART" id="SM00066">
    <property type="entry name" value="GAL4"/>
    <property type="match status" value="1"/>
</dbReference>
<protein>
    <recommendedName>
        <fullName evidence="2">C6 finger domain transcription factor nscR</fullName>
    </recommendedName>
    <alternativeName>
        <fullName evidence="8">Neosartiricin B biosynthesis protein R</fullName>
    </alternativeName>
</protein>
<evidence type="ECO:0000256" key="10">
    <source>
        <dbReference type="SAM" id="MobiDB-lite"/>
    </source>
</evidence>
<keyword evidence="4" id="KW-0805">Transcription regulation</keyword>
<dbReference type="EMBL" id="LDEV01000968">
    <property type="protein sequence ID" value="KLJ12378.1"/>
    <property type="molecule type" value="Genomic_DNA"/>
</dbReference>
<organism evidence="12 13">
    <name type="scientific">Blastomyces silverae</name>
    <dbReference type="NCBI Taxonomy" id="2060906"/>
    <lineage>
        <taxon>Eukaryota</taxon>
        <taxon>Fungi</taxon>
        <taxon>Dikarya</taxon>
        <taxon>Ascomycota</taxon>
        <taxon>Pezizomycotina</taxon>
        <taxon>Eurotiomycetes</taxon>
        <taxon>Eurotiomycetidae</taxon>
        <taxon>Onygenales</taxon>
        <taxon>Ajellomycetaceae</taxon>
        <taxon>Blastomyces</taxon>
    </lineage>
</organism>
<name>A0A0H1BMP1_9EURO</name>
<dbReference type="GO" id="GO:0003677">
    <property type="term" value="F:DNA binding"/>
    <property type="evidence" value="ECO:0007669"/>
    <property type="project" value="UniProtKB-KW"/>
</dbReference>
<dbReference type="PANTHER" id="PTHR31001:SF85">
    <property type="entry name" value="ZN(II)2CYS6 TRANSCRIPTION FACTOR (EUROFUNG)"/>
    <property type="match status" value="1"/>
</dbReference>
<evidence type="ECO:0000256" key="4">
    <source>
        <dbReference type="ARBA" id="ARBA00023015"/>
    </source>
</evidence>
<dbReference type="SMART" id="SM00906">
    <property type="entry name" value="Fungal_trans"/>
    <property type="match status" value="1"/>
</dbReference>
<evidence type="ECO:0000256" key="1">
    <source>
        <dbReference type="ARBA" id="ARBA00004123"/>
    </source>
</evidence>
<reference evidence="13" key="1">
    <citation type="journal article" date="2015" name="PLoS Genet.">
        <title>The dynamic genome and transcriptome of the human fungal pathogen Blastomyces and close relative Emmonsia.</title>
        <authorList>
            <person name="Munoz J.F."/>
            <person name="Gauthier G.M."/>
            <person name="Desjardins C.A."/>
            <person name="Gallo J.E."/>
            <person name="Holder J."/>
            <person name="Sullivan T.D."/>
            <person name="Marty A.J."/>
            <person name="Carmen J.C."/>
            <person name="Chen Z."/>
            <person name="Ding L."/>
            <person name="Gujja S."/>
            <person name="Magrini V."/>
            <person name="Misas E."/>
            <person name="Mitreva M."/>
            <person name="Priest M."/>
            <person name="Saif S."/>
            <person name="Whiston E.A."/>
            <person name="Young S."/>
            <person name="Zeng Q."/>
            <person name="Goldman W.E."/>
            <person name="Mardis E.R."/>
            <person name="Taylor J.W."/>
            <person name="McEwen J.G."/>
            <person name="Clay O.K."/>
            <person name="Klein B.S."/>
            <person name="Cuomo C.A."/>
        </authorList>
    </citation>
    <scope>NUCLEOTIDE SEQUENCE [LARGE SCALE GENOMIC DNA]</scope>
    <source>
        <strain evidence="13">UAMH 139</strain>
    </source>
</reference>
<feature type="region of interest" description="Disordered" evidence="10">
    <location>
        <begin position="662"/>
        <end position="681"/>
    </location>
</feature>
<dbReference type="Pfam" id="PF04082">
    <property type="entry name" value="Fungal_trans"/>
    <property type="match status" value="1"/>
</dbReference>
<keyword evidence="6" id="KW-0804">Transcription</keyword>
<evidence type="ECO:0000256" key="5">
    <source>
        <dbReference type="ARBA" id="ARBA00023125"/>
    </source>
</evidence>
<dbReference type="CDD" id="cd00067">
    <property type="entry name" value="GAL4"/>
    <property type="match status" value="1"/>
</dbReference>
<keyword evidence="5" id="KW-0238">DNA-binding</keyword>
<dbReference type="InterPro" id="IPR001138">
    <property type="entry name" value="Zn2Cys6_DnaBD"/>
</dbReference>
<dbReference type="Gene3D" id="4.10.240.10">
    <property type="entry name" value="Zn(2)-C6 fungal-type DNA-binding domain"/>
    <property type="match status" value="1"/>
</dbReference>
<keyword evidence="7" id="KW-0539">Nucleus</keyword>
<proteinExistence type="predicted"/>
<feature type="domain" description="Zn(2)-C6 fungal-type" evidence="11">
    <location>
        <begin position="24"/>
        <end position="53"/>
    </location>
</feature>
<dbReference type="GO" id="GO:0005634">
    <property type="term" value="C:nucleus"/>
    <property type="evidence" value="ECO:0007669"/>
    <property type="project" value="UniProtKB-SubCell"/>
</dbReference>
<evidence type="ECO:0000256" key="2">
    <source>
        <dbReference type="ARBA" id="ARBA00018346"/>
    </source>
</evidence>
<dbReference type="CDD" id="cd12148">
    <property type="entry name" value="fungal_TF_MHR"/>
    <property type="match status" value="1"/>
</dbReference>
<dbReference type="GO" id="GO:0000981">
    <property type="term" value="F:DNA-binding transcription factor activity, RNA polymerase II-specific"/>
    <property type="evidence" value="ECO:0007669"/>
    <property type="project" value="InterPro"/>
</dbReference>
<dbReference type="Proteomes" id="UP000053573">
    <property type="component" value="Unassembled WGS sequence"/>
</dbReference>
<dbReference type="PANTHER" id="PTHR31001">
    <property type="entry name" value="UNCHARACTERIZED TRANSCRIPTIONAL REGULATORY PROTEIN"/>
    <property type="match status" value="1"/>
</dbReference>
<dbReference type="OrthoDB" id="2269373at2759"/>
<comment type="caution">
    <text evidence="12">The sequence shown here is derived from an EMBL/GenBank/DDBJ whole genome shotgun (WGS) entry which is preliminary data.</text>
</comment>
<keyword evidence="3" id="KW-0479">Metal-binding</keyword>
<dbReference type="InterPro" id="IPR007219">
    <property type="entry name" value="XnlR_reg_dom"/>
</dbReference>
<evidence type="ECO:0000313" key="13">
    <source>
        <dbReference type="Proteomes" id="UP000053573"/>
    </source>
</evidence>
<dbReference type="GO" id="GO:0008270">
    <property type="term" value="F:zinc ion binding"/>
    <property type="evidence" value="ECO:0007669"/>
    <property type="project" value="InterPro"/>
</dbReference>
<dbReference type="SUPFAM" id="SSF57701">
    <property type="entry name" value="Zn2/Cys6 DNA-binding domain"/>
    <property type="match status" value="1"/>
</dbReference>
<keyword evidence="13" id="KW-1185">Reference proteome</keyword>
<dbReference type="GO" id="GO:0006351">
    <property type="term" value="P:DNA-templated transcription"/>
    <property type="evidence" value="ECO:0007669"/>
    <property type="project" value="InterPro"/>
</dbReference>
<dbReference type="PROSITE" id="PS50048">
    <property type="entry name" value="ZN2_CY6_FUNGAL_2"/>
    <property type="match status" value="1"/>
</dbReference>
<dbReference type="STRING" id="2060906.A0A0H1BMP1"/>
<evidence type="ECO:0000256" key="3">
    <source>
        <dbReference type="ARBA" id="ARBA00022723"/>
    </source>
</evidence>
<evidence type="ECO:0000256" key="8">
    <source>
        <dbReference type="ARBA" id="ARBA00031692"/>
    </source>
</evidence>
<evidence type="ECO:0000259" key="11">
    <source>
        <dbReference type="PROSITE" id="PS50048"/>
    </source>
</evidence>
<sequence length="795" mass="89204">MSSKIITRPTPSLPTHPGSSMPYSCVLCYQRKVKCDRHDPCSACVKAGASCMFRAPPAPRRRKKNSPESALLSRLKRYEEILRNHGINFDGSQDCVQETRKTSSSGPAADAPDRGTNLPVRTKNNMDQTKEAGELVTAEGKSKYFTGTLWMSLRDELPNTKELFDSQCFSDEEQPDTPEPGETRLPTIDEHLFILSSANSNRPLTALHPQPVHIFRLWQVFLDNVNPLVKIFHASTIQQEILAGAADLENIPKATEALMFAIYACSVTSMTDHDCQSQLCETKSTLLTRYRFATKQALINVRFMRSSNLTVVEAFVLYLISIRRACNNQILWIYSGILLRLAQRIGLHRDGSVLGLSVFETEMRRRVWWQIISLDIYSAELSGVGTSLLRHPWDTRIPLNVNDSDLSPDMKHPPIEHTGPTEMLFRLIQCQVGNFLRERQAKFSPSSNWRDIGGSDMSIEDKNKLVDDLEALLEQKYLRFCDPSIPLHLAALLIGRCVLAVVRIPPCHDKKRDLLFATSVKVLEFDNRMRTTESTKRYLWHADVSFQWHAIICMLTELRMRTTGPDIDAAWHQVEMLFTNRPQLLTKVKNALYVAIGNLALKAWAAREKALVENMPAGTMNDHETAESRRPGYIRMLFAQRACSARKKAAAAAAAAAEAMTTSEVEQQPQPLTNATPQDISSYGTLGTNNNASMAPMSIGPQESPFPSHRHRLFSPASTAAFMITDTHQRTNDGLAATENIGDSNNNIYLDPSVLINQDNNGGVQNWLDDGPVDWARWDTLVQEFDMGWGDMEVG</sequence>
<evidence type="ECO:0000256" key="7">
    <source>
        <dbReference type="ARBA" id="ARBA00023242"/>
    </source>
</evidence>
<feature type="region of interest" description="Disordered" evidence="10">
    <location>
        <begin position="98"/>
        <end position="122"/>
    </location>
</feature>
<dbReference type="InterPro" id="IPR036864">
    <property type="entry name" value="Zn2-C6_fun-type_DNA-bd_sf"/>
</dbReference>
<evidence type="ECO:0000256" key="6">
    <source>
        <dbReference type="ARBA" id="ARBA00023163"/>
    </source>
</evidence>